<evidence type="ECO:0000313" key="1">
    <source>
        <dbReference type="EMBL" id="QBR92588.1"/>
    </source>
</evidence>
<keyword evidence="1" id="KW-0540">Nuclease</keyword>
<dbReference type="AlphaFoldDB" id="A0A4P7GKJ1"/>
<proteinExistence type="predicted"/>
<name>A0A4P7GKJ1_9ACTN</name>
<gene>
    <name evidence="1" type="ORF">EXE57_10095</name>
</gene>
<dbReference type="GO" id="GO:0004519">
    <property type="term" value="F:endonuclease activity"/>
    <property type="evidence" value="ECO:0007669"/>
    <property type="project" value="UniProtKB-KW"/>
</dbReference>
<dbReference type="RefSeq" id="WP_135077146.1">
    <property type="nucleotide sequence ID" value="NZ_CP038267.1"/>
</dbReference>
<accession>A0A4P7GKJ1</accession>
<dbReference type="EMBL" id="CP038267">
    <property type="protein sequence ID" value="QBR92588.1"/>
    <property type="molecule type" value="Genomic_DNA"/>
</dbReference>
<keyword evidence="1" id="KW-0255">Endonuclease</keyword>
<sequence>MTPRTVVLVEGDSDAVVVALLARRNGLVEATEVVPMGGVTNVGRHVRRLASGERGVLVLGLCDAPERRFLERAEPALDGIFVCDRDLEEELIRAVGPDQVLDVLDELDELGRFRTFQAQPEWRERPLPDQLRRFAGTRSGRKAVLAERLAGRLTPRTTPRALAELFAVVERQAVER</sequence>
<dbReference type="Proteomes" id="UP000294894">
    <property type="component" value="Chromosome"/>
</dbReference>
<dbReference type="KEGG" id="noy:EXE57_10095"/>
<keyword evidence="2" id="KW-1185">Reference proteome</keyword>
<protein>
    <submittedName>
        <fullName evidence="1">ATP-dependent endonuclease</fullName>
    </submittedName>
</protein>
<evidence type="ECO:0000313" key="2">
    <source>
        <dbReference type="Proteomes" id="UP000294894"/>
    </source>
</evidence>
<reference evidence="1 2" key="1">
    <citation type="submission" date="2019-03" db="EMBL/GenBank/DDBJ databases">
        <title>Three New Species of Nocardioides, Nocardioides euryhalodurans sp. nov., Nocardioides seonyuensis sp. nov. and Nocardioides eburneoflavus sp. nov., Iolated from Soil.</title>
        <authorList>
            <person name="Roh S.G."/>
            <person name="Lee C."/>
            <person name="Kim M.-K."/>
            <person name="Kim S.B."/>
        </authorList>
    </citation>
    <scope>NUCLEOTIDE SEQUENCE [LARGE SCALE GENOMIC DNA]</scope>
    <source>
        <strain evidence="1 2">MMS17-SY117</strain>
    </source>
</reference>
<keyword evidence="1" id="KW-0378">Hydrolase</keyword>
<organism evidence="1 2">
    <name type="scientific">Nocardioides euryhalodurans</name>
    <dbReference type="NCBI Taxonomy" id="2518370"/>
    <lineage>
        <taxon>Bacteria</taxon>
        <taxon>Bacillati</taxon>
        <taxon>Actinomycetota</taxon>
        <taxon>Actinomycetes</taxon>
        <taxon>Propionibacteriales</taxon>
        <taxon>Nocardioidaceae</taxon>
        <taxon>Nocardioides</taxon>
    </lineage>
</organism>
<dbReference type="OrthoDB" id="9152042at2"/>